<sequence length="69" mass="7484">MFGGGRQQQGPQKGNDLREDIDISFEDAAFGKSMEIEVHRHEECDHCHGTGGEPGSRVDTCPNCHGSGQ</sequence>
<dbReference type="PANTHER" id="PTHR43096:SF48">
    <property type="entry name" value="CHAPERONE PROTEIN DNAJ"/>
    <property type="match status" value="1"/>
</dbReference>
<organism evidence="3">
    <name type="scientific">human gut metagenome</name>
    <dbReference type="NCBI Taxonomy" id="408170"/>
    <lineage>
        <taxon>unclassified sequences</taxon>
        <taxon>metagenomes</taxon>
        <taxon>organismal metagenomes</taxon>
    </lineage>
</organism>
<dbReference type="GO" id="GO:0042026">
    <property type="term" value="P:protein refolding"/>
    <property type="evidence" value="ECO:0007669"/>
    <property type="project" value="TreeGrafter"/>
</dbReference>
<dbReference type="PANTHER" id="PTHR43096">
    <property type="entry name" value="DNAJ HOMOLOG 1, MITOCHONDRIAL-RELATED"/>
    <property type="match status" value="1"/>
</dbReference>
<evidence type="ECO:0000256" key="1">
    <source>
        <dbReference type="SAM" id="MobiDB-lite"/>
    </source>
</evidence>
<dbReference type="Gene3D" id="2.10.230.10">
    <property type="entry name" value="Heat shock protein DnaJ, cysteine-rich domain"/>
    <property type="match status" value="1"/>
</dbReference>
<feature type="region of interest" description="Disordered" evidence="1">
    <location>
        <begin position="1"/>
        <end position="20"/>
    </location>
</feature>
<comment type="caution">
    <text evidence="3">The sequence shown here is derived from an EMBL/GenBank/DDBJ whole genome shotgun (WGS) entry which is preliminary data.</text>
</comment>
<dbReference type="CDD" id="cd10719">
    <property type="entry name" value="DnaJ_zf"/>
    <property type="match status" value="1"/>
</dbReference>
<feature type="non-terminal residue" evidence="3">
    <location>
        <position position="1"/>
    </location>
</feature>
<dbReference type="EMBL" id="AZMM01005193">
    <property type="protein sequence ID" value="ETJ40887.1"/>
    <property type="molecule type" value="Genomic_DNA"/>
</dbReference>
<dbReference type="PROSITE" id="PS51188">
    <property type="entry name" value="ZF_CR"/>
    <property type="match status" value="1"/>
</dbReference>
<dbReference type="AlphaFoldDB" id="W1YEH7"/>
<dbReference type="SUPFAM" id="SSF57938">
    <property type="entry name" value="DnaJ/Hsp40 cysteine-rich domain"/>
    <property type="match status" value="1"/>
</dbReference>
<dbReference type="InterPro" id="IPR036410">
    <property type="entry name" value="HSP_DnaJ_Cys-rich_dom_sf"/>
</dbReference>
<dbReference type="Gene3D" id="2.60.260.20">
    <property type="entry name" value="Urease metallochaperone UreE, N-terminal domain"/>
    <property type="match status" value="1"/>
</dbReference>
<feature type="non-terminal residue" evidence="3">
    <location>
        <position position="69"/>
    </location>
</feature>
<accession>W1YEH7</accession>
<reference evidence="3" key="1">
    <citation type="submission" date="2013-12" db="EMBL/GenBank/DDBJ databases">
        <title>A Varibaculum cambriense genome reconstructed from a premature infant gut community with otherwise low bacterial novelty that shifts toward anaerobic metabolism during the third week of life.</title>
        <authorList>
            <person name="Brown C.T."/>
            <person name="Sharon I."/>
            <person name="Thomas B.C."/>
            <person name="Castelle C.J."/>
            <person name="Morowitz M.J."/>
            <person name="Banfield J.F."/>
        </authorList>
    </citation>
    <scope>NUCLEOTIDE SEQUENCE</scope>
</reference>
<feature type="domain" description="CR-type" evidence="2">
    <location>
        <begin position="31"/>
        <end position="69"/>
    </location>
</feature>
<dbReference type="GO" id="GO:0051082">
    <property type="term" value="F:unfolded protein binding"/>
    <property type="evidence" value="ECO:0007669"/>
    <property type="project" value="InterPro"/>
</dbReference>
<evidence type="ECO:0000259" key="2">
    <source>
        <dbReference type="PROSITE" id="PS51188"/>
    </source>
</evidence>
<dbReference type="InterPro" id="IPR001305">
    <property type="entry name" value="HSP_DnaJ_Cys-rich_dom"/>
</dbReference>
<proteinExistence type="predicted"/>
<feature type="region of interest" description="Disordered" evidence="1">
    <location>
        <begin position="46"/>
        <end position="69"/>
    </location>
</feature>
<dbReference type="GO" id="GO:0031072">
    <property type="term" value="F:heat shock protein binding"/>
    <property type="evidence" value="ECO:0007669"/>
    <property type="project" value="InterPro"/>
</dbReference>
<gene>
    <name evidence="3" type="ORF">Q604_UNBC05193G0001</name>
</gene>
<dbReference type="GO" id="GO:0005737">
    <property type="term" value="C:cytoplasm"/>
    <property type="evidence" value="ECO:0007669"/>
    <property type="project" value="TreeGrafter"/>
</dbReference>
<evidence type="ECO:0000313" key="3">
    <source>
        <dbReference type="EMBL" id="ETJ40887.1"/>
    </source>
</evidence>
<name>W1YEH7_9ZZZZ</name>
<protein>
    <submittedName>
        <fullName evidence="3">Chaperone protein DnaJ</fullName>
    </submittedName>
</protein>